<comment type="caution">
    <text evidence="1">The sequence shown here is derived from an EMBL/GenBank/DDBJ whole genome shotgun (WGS) entry which is preliminary data.</text>
</comment>
<dbReference type="RefSeq" id="WP_131825763.1">
    <property type="nucleotide sequence ID" value="NZ_JBHMEH010000003.1"/>
</dbReference>
<accession>A0AAX2MGK6</accession>
<dbReference type="EMBL" id="UIGR01000003">
    <property type="protein sequence ID" value="SUY93337.1"/>
    <property type="molecule type" value="Genomic_DNA"/>
</dbReference>
<sequence length="283" mass="32558">MCEIINHIKDIVPLKTPTISSLTLQIRERIHELISLIEPRLPTKTDQQMVIEKTFWPKGHAYCMANLIMPLTGSNFLPQEADAIDRTKESIRNFMGGNTKMIESTDSENTAIFPQGDQIEWKTFSSVQRDQSIISGIVAKTTSNHAFNGYLTHSIFQKDGKYYAVRVGAGAYPVSGLGSIIDFINIQLGPKIWQYSDWVVDYKKHGREKFQQFYGNDALKKTENLLRSETPDFYIDLLLERQLRQDDFHVHNHLEGESEYNLKTLINLGWCTRTIQKNIMENI</sequence>
<gene>
    <name evidence="1" type="ORF">NCTC8684_04472</name>
</gene>
<evidence type="ECO:0000313" key="1">
    <source>
        <dbReference type="EMBL" id="SUY93337.1"/>
    </source>
</evidence>
<reference evidence="1 2" key="1">
    <citation type="submission" date="2018-06" db="EMBL/GenBank/DDBJ databases">
        <authorList>
            <consortium name="Pathogen Informatics"/>
            <person name="Doyle S."/>
        </authorList>
    </citation>
    <scope>NUCLEOTIDE SEQUENCE [LARGE SCALE GENOMIC DNA]</scope>
    <source>
        <strain evidence="1 2">NCTC8684</strain>
    </source>
</reference>
<organism evidence="1 2">
    <name type="scientific">Chromobacterium violaceum</name>
    <dbReference type="NCBI Taxonomy" id="536"/>
    <lineage>
        <taxon>Bacteria</taxon>
        <taxon>Pseudomonadati</taxon>
        <taxon>Pseudomonadota</taxon>
        <taxon>Betaproteobacteria</taxon>
        <taxon>Neisseriales</taxon>
        <taxon>Chromobacteriaceae</taxon>
        <taxon>Chromobacterium</taxon>
    </lineage>
</organism>
<evidence type="ECO:0000313" key="2">
    <source>
        <dbReference type="Proteomes" id="UP000254029"/>
    </source>
</evidence>
<name>A0AAX2MGK6_CHRVL</name>
<dbReference type="Proteomes" id="UP000254029">
    <property type="component" value="Unassembled WGS sequence"/>
</dbReference>
<dbReference type="AlphaFoldDB" id="A0AAX2MGK6"/>
<protein>
    <submittedName>
        <fullName evidence="1">Uncharacterized protein</fullName>
    </submittedName>
</protein>
<proteinExistence type="predicted"/>